<reference evidence="3" key="1">
    <citation type="journal article" date="2021" name="Nat. Commun.">
        <title>Genetic determinants of endophytism in the Arabidopsis root mycobiome.</title>
        <authorList>
            <person name="Mesny F."/>
            <person name="Miyauchi S."/>
            <person name="Thiergart T."/>
            <person name="Pickel B."/>
            <person name="Atanasova L."/>
            <person name="Karlsson M."/>
            <person name="Huettel B."/>
            <person name="Barry K.W."/>
            <person name="Haridas S."/>
            <person name="Chen C."/>
            <person name="Bauer D."/>
            <person name="Andreopoulos W."/>
            <person name="Pangilinan J."/>
            <person name="LaButti K."/>
            <person name="Riley R."/>
            <person name="Lipzen A."/>
            <person name="Clum A."/>
            <person name="Drula E."/>
            <person name="Henrissat B."/>
            <person name="Kohler A."/>
            <person name="Grigoriev I.V."/>
            <person name="Martin F.M."/>
            <person name="Hacquard S."/>
        </authorList>
    </citation>
    <scope>NUCLEOTIDE SEQUENCE</scope>
    <source>
        <strain evidence="3">MPI-CAGE-AT-0147</strain>
    </source>
</reference>
<gene>
    <name evidence="3" type="ORF">EDB81DRAFT_911070</name>
</gene>
<dbReference type="CDD" id="cd14686">
    <property type="entry name" value="bZIP"/>
    <property type="match status" value="1"/>
</dbReference>
<dbReference type="PANTHER" id="PTHR40618">
    <property type="entry name" value="B-ZIP TRANSCRIPTION FACTOR (EUROFUNG)-RELATED"/>
    <property type="match status" value="1"/>
</dbReference>
<dbReference type="OrthoDB" id="3555317at2759"/>
<evidence type="ECO:0000256" key="1">
    <source>
        <dbReference type="SAM" id="MobiDB-lite"/>
    </source>
</evidence>
<keyword evidence="4" id="KW-1185">Reference proteome</keyword>
<dbReference type="InterPro" id="IPR046347">
    <property type="entry name" value="bZIP_sf"/>
</dbReference>
<evidence type="ECO:0000313" key="4">
    <source>
        <dbReference type="Proteomes" id="UP000738349"/>
    </source>
</evidence>
<dbReference type="Proteomes" id="UP000738349">
    <property type="component" value="Unassembled WGS sequence"/>
</dbReference>
<dbReference type="PANTHER" id="PTHR40618:SF1">
    <property type="entry name" value="B-ZIP TRANSCRIPTION FACTOR (EUROFUNG)"/>
    <property type="match status" value="1"/>
</dbReference>
<dbReference type="GO" id="GO:0003700">
    <property type="term" value="F:DNA-binding transcription factor activity"/>
    <property type="evidence" value="ECO:0007669"/>
    <property type="project" value="InterPro"/>
</dbReference>
<dbReference type="SUPFAM" id="SSF57959">
    <property type="entry name" value="Leucine zipper domain"/>
    <property type="match status" value="1"/>
</dbReference>
<evidence type="ECO:0000259" key="2">
    <source>
        <dbReference type="PROSITE" id="PS00036"/>
    </source>
</evidence>
<dbReference type="InterPro" id="IPR004827">
    <property type="entry name" value="bZIP"/>
</dbReference>
<feature type="compositionally biased region" description="Basic and acidic residues" evidence="1">
    <location>
        <begin position="8"/>
        <end position="34"/>
    </location>
</feature>
<protein>
    <recommendedName>
        <fullName evidence="2">BZIP domain-containing protein</fullName>
    </recommendedName>
</protein>
<feature type="region of interest" description="Disordered" evidence="1">
    <location>
        <begin position="1"/>
        <end position="34"/>
    </location>
</feature>
<dbReference type="AlphaFoldDB" id="A0A9P9IP29"/>
<sequence length="416" mass="47011">MRQAAKMKAGDVKKRRERNRQSQHEFRQRRQAAEEAQRRRIQQLETTIEEMSNVFIGFCDEMIGMEETAGQPKLMARLQHSTAQVLLLARSVYSMDEESTTREEVHKRNDGQLRDEHQISQLDQRMADSSPFQVSSRPRPLFADNTFVESADADATSVSEVETWDLGNVQSRRDRNTIAPLIEQVWPQPHQHEMDANFFSLRLVEVTLSQACLYLNGDLHIPEADLERAFGFSLRFRSREQLLADLRWRLGPGKNELHQATGINWDTTYDRRPMSNLGLFWPASEYGNNEVSGTSTAPEHSSDKDLQPEFLTALGVQEQLESLDAKVLSPDTMELSIRRQRLSETNTTNSDFTLGATQPALTADTMGSTALRVQLSVSLLAINLSYVAMCLDKGPVYPRREVARAVGASVILASEG</sequence>
<organism evidence="3 4">
    <name type="scientific">Dactylonectria macrodidyma</name>
    <dbReference type="NCBI Taxonomy" id="307937"/>
    <lineage>
        <taxon>Eukaryota</taxon>
        <taxon>Fungi</taxon>
        <taxon>Dikarya</taxon>
        <taxon>Ascomycota</taxon>
        <taxon>Pezizomycotina</taxon>
        <taxon>Sordariomycetes</taxon>
        <taxon>Hypocreomycetidae</taxon>
        <taxon>Hypocreales</taxon>
        <taxon>Nectriaceae</taxon>
        <taxon>Dactylonectria</taxon>
    </lineage>
</organism>
<comment type="caution">
    <text evidence="3">The sequence shown here is derived from an EMBL/GenBank/DDBJ whole genome shotgun (WGS) entry which is preliminary data.</text>
</comment>
<feature type="domain" description="BZIP" evidence="2">
    <location>
        <begin position="14"/>
        <end position="29"/>
    </location>
</feature>
<dbReference type="PROSITE" id="PS00036">
    <property type="entry name" value="BZIP_BASIC"/>
    <property type="match status" value="1"/>
</dbReference>
<proteinExistence type="predicted"/>
<name>A0A9P9IP29_9HYPO</name>
<dbReference type="EMBL" id="JAGMUV010000020">
    <property type="protein sequence ID" value="KAH7126154.1"/>
    <property type="molecule type" value="Genomic_DNA"/>
</dbReference>
<accession>A0A9P9IP29</accession>
<evidence type="ECO:0000313" key="3">
    <source>
        <dbReference type="EMBL" id="KAH7126154.1"/>
    </source>
</evidence>